<sequence>MDGRTVVVTGASAGIGAAAARRFATLGARVVVVGRSPERTPAVAASIGAVPLLADFARLDDVRRVAAEILGLCPRIDVLANNAGAMFPERRVTADGHEMTFQVNHLAGFLLTGLLMPRLASTPGSRVVMTSSVINRLGHIDLDDLDRTRRPYRQFPAYADSKLANVLFVRELTRRVAARAIAGPGAYWPTATAFHPGFVASSFGRDTRSVIRLRGRWWARFVTRTPDQGARPLVALAVRADPRTVDGAYLHRFQHHERLLTSRESRDPDLARGLWDRSVALVGLPG</sequence>
<dbReference type="GO" id="GO:0016491">
    <property type="term" value="F:oxidoreductase activity"/>
    <property type="evidence" value="ECO:0007669"/>
    <property type="project" value="UniProtKB-KW"/>
</dbReference>
<dbReference type="Gene3D" id="3.40.50.720">
    <property type="entry name" value="NAD(P)-binding Rossmann-like Domain"/>
    <property type="match status" value="1"/>
</dbReference>
<reference evidence="3" key="1">
    <citation type="submission" date="2016-10" db="EMBL/GenBank/DDBJ databases">
        <title>Frankia sp. NRRL B-16386 Genome sequencing.</title>
        <authorList>
            <person name="Ghodhbane-Gtari F."/>
            <person name="Swanson E."/>
            <person name="Gueddou A."/>
            <person name="Hezbri K."/>
            <person name="Ktari K."/>
            <person name="Nouioui I."/>
            <person name="Morris K."/>
            <person name="Simpson S."/>
            <person name="Abebe-Akele F."/>
            <person name="Thomas K."/>
            <person name="Gtari M."/>
            <person name="Tisa L.S."/>
        </authorList>
    </citation>
    <scope>NUCLEOTIDE SEQUENCE [LARGE SCALE GENOMIC DNA]</scope>
    <source>
        <strain evidence="3">NRRL B-16386</strain>
    </source>
</reference>
<dbReference type="STRING" id="1834516.BL253_05225"/>
<dbReference type="Proteomes" id="UP000188929">
    <property type="component" value="Unassembled WGS sequence"/>
</dbReference>
<dbReference type="EMBL" id="MOMC01000010">
    <property type="protein sequence ID" value="ONH32491.1"/>
    <property type="molecule type" value="Genomic_DNA"/>
</dbReference>
<evidence type="ECO:0000313" key="3">
    <source>
        <dbReference type="Proteomes" id="UP000188929"/>
    </source>
</evidence>
<dbReference type="AlphaFoldDB" id="A0A1V2IJ88"/>
<evidence type="ECO:0000313" key="2">
    <source>
        <dbReference type="EMBL" id="ONH32491.1"/>
    </source>
</evidence>
<dbReference type="SUPFAM" id="SSF51735">
    <property type="entry name" value="NAD(P)-binding Rossmann-fold domains"/>
    <property type="match status" value="1"/>
</dbReference>
<keyword evidence="1" id="KW-0560">Oxidoreductase</keyword>
<dbReference type="PANTHER" id="PTHR43157:SF31">
    <property type="entry name" value="PHOSPHATIDYLINOSITOL-GLYCAN BIOSYNTHESIS CLASS F PROTEIN"/>
    <property type="match status" value="1"/>
</dbReference>
<dbReference type="PRINTS" id="PR00081">
    <property type="entry name" value="GDHRDH"/>
</dbReference>
<organism evidence="2 3">
    <name type="scientific">Pseudofrankia asymbiotica</name>
    <dbReference type="NCBI Taxonomy" id="1834516"/>
    <lineage>
        <taxon>Bacteria</taxon>
        <taxon>Bacillati</taxon>
        <taxon>Actinomycetota</taxon>
        <taxon>Actinomycetes</taxon>
        <taxon>Frankiales</taxon>
        <taxon>Frankiaceae</taxon>
        <taxon>Pseudofrankia</taxon>
    </lineage>
</organism>
<dbReference type="Pfam" id="PF00106">
    <property type="entry name" value="adh_short"/>
    <property type="match status" value="1"/>
</dbReference>
<proteinExistence type="predicted"/>
<dbReference type="InterPro" id="IPR002347">
    <property type="entry name" value="SDR_fam"/>
</dbReference>
<dbReference type="PANTHER" id="PTHR43157">
    <property type="entry name" value="PHOSPHATIDYLINOSITOL-GLYCAN BIOSYNTHESIS CLASS F PROTEIN-RELATED"/>
    <property type="match status" value="1"/>
</dbReference>
<comment type="caution">
    <text evidence="2">The sequence shown here is derived from an EMBL/GenBank/DDBJ whole genome shotgun (WGS) entry which is preliminary data.</text>
</comment>
<protein>
    <submittedName>
        <fullName evidence="2">Short-chain dehydrogenase</fullName>
    </submittedName>
</protein>
<gene>
    <name evidence="2" type="ORF">BL253_05225</name>
</gene>
<keyword evidence="3" id="KW-1185">Reference proteome</keyword>
<name>A0A1V2IJ88_9ACTN</name>
<accession>A0A1V2IJ88</accession>
<evidence type="ECO:0000256" key="1">
    <source>
        <dbReference type="ARBA" id="ARBA00023002"/>
    </source>
</evidence>
<dbReference type="InterPro" id="IPR036291">
    <property type="entry name" value="NAD(P)-bd_dom_sf"/>
</dbReference>